<evidence type="ECO:0000313" key="3">
    <source>
        <dbReference type="EMBL" id="MEW9922434.1"/>
    </source>
</evidence>
<gene>
    <name evidence="3" type="ORF">AB2B41_22775</name>
</gene>
<dbReference type="PANTHER" id="PTHR30575">
    <property type="entry name" value="PEPTIDASE M20"/>
    <property type="match status" value="1"/>
</dbReference>
<keyword evidence="4" id="KW-1185">Reference proteome</keyword>
<feature type="domain" description="Peptidase M20 dimerisation" evidence="2">
    <location>
        <begin position="185"/>
        <end position="273"/>
    </location>
</feature>
<dbReference type="InterPro" id="IPR011650">
    <property type="entry name" value="Peptidase_M20_dimer"/>
</dbReference>
<comment type="caution">
    <text evidence="3">The sequence shown here is derived from an EMBL/GenBank/DDBJ whole genome shotgun (WGS) entry which is preliminary data.</text>
</comment>
<reference evidence="3 4" key="1">
    <citation type="submission" date="2024-07" db="EMBL/GenBank/DDBJ databases">
        <title>Marimonas sp.nov., isolated from tidal-flat sediment.</title>
        <authorList>
            <person name="Jayan J.N."/>
            <person name="Lee S.S."/>
        </authorList>
    </citation>
    <scope>NUCLEOTIDE SEQUENCE [LARGE SCALE GENOMIC DNA]</scope>
    <source>
        <strain evidence="3 4">MJW-29</strain>
    </source>
</reference>
<dbReference type="Gene3D" id="3.30.70.360">
    <property type="match status" value="1"/>
</dbReference>
<dbReference type="EMBL" id="JBFNXX010000057">
    <property type="protein sequence ID" value="MEW9922434.1"/>
    <property type="molecule type" value="Genomic_DNA"/>
</dbReference>
<keyword evidence="1" id="KW-0378">Hydrolase</keyword>
<dbReference type="RefSeq" id="WP_367880122.1">
    <property type="nucleotide sequence ID" value="NZ_JBFNXX010000057.1"/>
</dbReference>
<dbReference type="Proteomes" id="UP001556098">
    <property type="component" value="Unassembled WGS sequence"/>
</dbReference>
<evidence type="ECO:0000259" key="2">
    <source>
        <dbReference type="Pfam" id="PF07687"/>
    </source>
</evidence>
<dbReference type="InterPro" id="IPR017439">
    <property type="entry name" value="Amidohydrolase"/>
</dbReference>
<dbReference type="InterPro" id="IPR036264">
    <property type="entry name" value="Bact_exopeptidase_dim_dom"/>
</dbReference>
<organism evidence="3 4">
    <name type="scientific">Sulfitobacter sediminis</name>
    <dbReference type="NCBI Taxonomy" id="3234186"/>
    <lineage>
        <taxon>Bacteria</taxon>
        <taxon>Pseudomonadati</taxon>
        <taxon>Pseudomonadota</taxon>
        <taxon>Alphaproteobacteria</taxon>
        <taxon>Rhodobacterales</taxon>
        <taxon>Roseobacteraceae</taxon>
        <taxon>Sulfitobacter</taxon>
    </lineage>
</organism>
<dbReference type="PANTHER" id="PTHR30575:SF0">
    <property type="entry name" value="XAA-ARG DIPEPTIDASE"/>
    <property type="match status" value="1"/>
</dbReference>
<evidence type="ECO:0000313" key="4">
    <source>
        <dbReference type="Proteomes" id="UP001556098"/>
    </source>
</evidence>
<dbReference type="PIRSF" id="PIRSF037227">
    <property type="entry name" value="Aminobenzoyl-glu_utiliz_pB"/>
    <property type="match status" value="1"/>
</dbReference>
<protein>
    <submittedName>
        <fullName evidence="3">M20 family metallopeptidase</fullName>
    </submittedName>
</protein>
<dbReference type="NCBIfam" id="TIGR01891">
    <property type="entry name" value="amidohydrolases"/>
    <property type="match status" value="1"/>
</dbReference>
<dbReference type="SUPFAM" id="SSF55031">
    <property type="entry name" value="Bacterial exopeptidase dimerisation domain"/>
    <property type="match status" value="1"/>
</dbReference>
<dbReference type="Gene3D" id="3.40.630.10">
    <property type="entry name" value="Zn peptidases"/>
    <property type="match status" value="2"/>
</dbReference>
<sequence>MNEHQLWAYVDAAKQRFKTLSDRVWETPETCYAETKSAAAHLEELTFQGFRVQENVADIATAVIGEAGSGGPVIAFLGEYDALAGLSQKADVLKQDPLVEGANGHGCGHNLLGSAAMLSAVAVKNWLEETGTPGRVRYYGCPAEEGGAAKTFMVREGAFDDVDIAITWHPGDIPGIVKGSSLANARVDFTFEGRASHAAAAPHLGRSALDAVELMNVGVNYLREHIPDEARIHYAMIHGGGISPNVVQAYAKVRYVVRAGTAPEMLELLERVRKVGTGAAMMTETTMSHQILAAVSNLIYNEPLGEAMQNNLERLGPPPFSEVDLAYATRFQATLSEQDIQQTYRARGLVEDVRKPLADFIVPASIPPMPLGGSTDVADVSWVVPTVQMWGANHAIGTQLHSWQAVAQGKSQPAIKGMVHAAAVMAATGADAMVDPELRARAKEDLARRVGPKGYVCPLPPAIKPPVAEMA</sequence>
<dbReference type="SUPFAM" id="SSF53187">
    <property type="entry name" value="Zn-dependent exopeptidases"/>
    <property type="match status" value="1"/>
</dbReference>
<dbReference type="CDD" id="cd05673">
    <property type="entry name" value="M20_Acy1L2_AbgB"/>
    <property type="match status" value="1"/>
</dbReference>
<accession>A0ABV3RVR9</accession>
<proteinExistence type="predicted"/>
<dbReference type="InterPro" id="IPR017145">
    <property type="entry name" value="Aminobenzoyl-glu_utiliz_pB"/>
</dbReference>
<dbReference type="InterPro" id="IPR002933">
    <property type="entry name" value="Peptidase_M20"/>
</dbReference>
<dbReference type="Pfam" id="PF01546">
    <property type="entry name" value="Peptidase_M20"/>
    <property type="match status" value="1"/>
</dbReference>
<name>A0ABV3RVR9_9RHOB</name>
<dbReference type="Pfam" id="PF07687">
    <property type="entry name" value="M20_dimer"/>
    <property type="match status" value="1"/>
</dbReference>
<evidence type="ECO:0000256" key="1">
    <source>
        <dbReference type="ARBA" id="ARBA00022801"/>
    </source>
</evidence>
<dbReference type="InterPro" id="IPR052030">
    <property type="entry name" value="Peptidase_M20/M20A_hydrolases"/>
</dbReference>